<reference evidence="1" key="1">
    <citation type="journal article" date="2020" name="Cell">
        <title>Large-Scale Comparative Analyses of Tick Genomes Elucidate Their Genetic Diversity and Vector Capacities.</title>
        <authorList>
            <consortium name="Tick Genome and Microbiome Consortium (TIGMIC)"/>
            <person name="Jia N."/>
            <person name="Wang J."/>
            <person name="Shi W."/>
            <person name="Du L."/>
            <person name="Sun Y."/>
            <person name="Zhan W."/>
            <person name="Jiang J.F."/>
            <person name="Wang Q."/>
            <person name="Zhang B."/>
            <person name="Ji P."/>
            <person name="Bell-Sakyi L."/>
            <person name="Cui X.M."/>
            <person name="Yuan T.T."/>
            <person name="Jiang B.G."/>
            <person name="Yang W.F."/>
            <person name="Lam T.T."/>
            <person name="Chang Q.C."/>
            <person name="Ding S.J."/>
            <person name="Wang X.J."/>
            <person name="Zhu J.G."/>
            <person name="Ruan X.D."/>
            <person name="Zhao L."/>
            <person name="Wei J.T."/>
            <person name="Ye R.Z."/>
            <person name="Que T.C."/>
            <person name="Du C.H."/>
            <person name="Zhou Y.H."/>
            <person name="Cheng J.X."/>
            <person name="Dai P.F."/>
            <person name="Guo W.B."/>
            <person name="Han X.H."/>
            <person name="Huang E.J."/>
            <person name="Li L.F."/>
            <person name="Wei W."/>
            <person name="Gao Y.C."/>
            <person name="Liu J.Z."/>
            <person name="Shao H.Z."/>
            <person name="Wang X."/>
            <person name="Wang C.C."/>
            <person name="Yang T.C."/>
            <person name="Huo Q.B."/>
            <person name="Li W."/>
            <person name="Chen H.Y."/>
            <person name="Chen S.E."/>
            <person name="Zhou L.G."/>
            <person name="Ni X.B."/>
            <person name="Tian J.H."/>
            <person name="Sheng Y."/>
            <person name="Liu T."/>
            <person name="Pan Y.S."/>
            <person name="Xia L.Y."/>
            <person name="Li J."/>
            <person name="Zhao F."/>
            <person name="Cao W.C."/>
        </authorList>
    </citation>
    <scope>NUCLEOTIDE SEQUENCE</scope>
    <source>
        <strain evidence="1">Rmic-2018</strain>
    </source>
</reference>
<accession>A0A9J6EW13</accession>
<protein>
    <submittedName>
        <fullName evidence="1">Uncharacterized protein</fullName>
    </submittedName>
</protein>
<dbReference type="Proteomes" id="UP000821866">
    <property type="component" value="Chromosome 1"/>
</dbReference>
<dbReference type="AlphaFoldDB" id="A0A9J6EW13"/>
<name>A0A9J6EW13_RHIMP</name>
<dbReference type="EMBL" id="JABSTU010000001">
    <property type="protein sequence ID" value="KAH8038542.1"/>
    <property type="molecule type" value="Genomic_DNA"/>
</dbReference>
<evidence type="ECO:0000313" key="1">
    <source>
        <dbReference type="EMBL" id="KAH8038542.1"/>
    </source>
</evidence>
<proteinExistence type="predicted"/>
<gene>
    <name evidence="1" type="ORF">HPB51_001806</name>
</gene>
<evidence type="ECO:0000313" key="2">
    <source>
        <dbReference type="Proteomes" id="UP000821866"/>
    </source>
</evidence>
<keyword evidence="2" id="KW-1185">Reference proteome</keyword>
<comment type="caution">
    <text evidence="1">The sequence shown here is derived from an EMBL/GenBank/DDBJ whole genome shotgun (WGS) entry which is preliminary data.</text>
</comment>
<reference evidence="1" key="2">
    <citation type="submission" date="2021-09" db="EMBL/GenBank/DDBJ databases">
        <authorList>
            <person name="Jia N."/>
            <person name="Wang J."/>
            <person name="Shi W."/>
            <person name="Du L."/>
            <person name="Sun Y."/>
            <person name="Zhan W."/>
            <person name="Jiang J."/>
            <person name="Wang Q."/>
            <person name="Zhang B."/>
            <person name="Ji P."/>
            <person name="Sakyi L.B."/>
            <person name="Cui X."/>
            <person name="Yuan T."/>
            <person name="Jiang B."/>
            <person name="Yang W."/>
            <person name="Lam T.T.-Y."/>
            <person name="Chang Q."/>
            <person name="Ding S."/>
            <person name="Wang X."/>
            <person name="Zhu J."/>
            <person name="Ruan X."/>
            <person name="Zhao L."/>
            <person name="Wei J."/>
            <person name="Que T."/>
            <person name="Du C."/>
            <person name="Cheng J."/>
            <person name="Dai P."/>
            <person name="Han X."/>
            <person name="Huang E."/>
            <person name="Gao Y."/>
            <person name="Liu J."/>
            <person name="Shao H."/>
            <person name="Ye R."/>
            <person name="Li L."/>
            <person name="Wei W."/>
            <person name="Wang X."/>
            <person name="Wang C."/>
            <person name="Huo Q."/>
            <person name="Li W."/>
            <person name="Guo W."/>
            <person name="Chen H."/>
            <person name="Chen S."/>
            <person name="Zhou L."/>
            <person name="Zhou L."/>
            <person name="Ni X."/>
            <person name="Tian J."/>
            <person name="Zhou Y."/>
            <person name="Sheng Y."/>
            <person name="Liu T."/>
            <person name="Pan Y."/>
            <person name="Xia L."/>
            <person name="Li J."/>
            <person name="Zhao F."/>
            <person name="Cao W."/>
        </authorList>
    </citation>
    <scope>NUCLEOTIDE SEQUENCE</scope>
    <source>
        <strain evidence="1">Rmic-2018</strain>
        <tissue evidence="1">Larvae</tissue>
    </source>
</reference>
<organism evidence="1 2">
    <name type="scientific">Rhipicephalus microplus</name>
    <name type="common">Cattle tick</name>
    <name type="synonym">Boophilus microplus</name>
    <dbReference type="NCBI Taxonomy" id="6941"/>
    <lineage>
        <taxon>Eukaryota</taxon>
        <taxon>Metazoa</taxon>
        <taxon>Ecdysozoa</taxon>
        <taxon>Arthropoda</taxon>
        <taxon>Chelicerata</taxon>
        <taxon>Arachnida</taxon>
        <taxon>Acari</taxon>
        <taxon>Parasitiformes</taxon>
        <taxon>Ixodida</taxon>
        <taxon>Ixodoidea</taxon>
        <taxon>Ixodidae</taxon>
        <taxon>Rhipicephalinae</taxon>
        <taxon>Rhipicephalus</taxon>
        <taxon>Boophilus</taxon>
    </lineage>
</organism>
<sequence length="342" mass="38921">MAGCATLDALGINPPMQVTGELSLAQEWQKEVNVRPLPRNMHRVLHKNRRAARTKVYDKYSDCEDAFFVDATGPVHNHATAAVIMRRQQQRMKQSFPAPPAPYRGFVVLGFRVWPDSQLDFVYELQRQHARFAVDAFIVQTHITEDEFTVNIKKCIITGPSPYRVDDTVNKYVRGMRRSVDDLENITRIDDYPSLAISFSLCTRQYTAQTPPARLDRVCVPSAGIPPPPRTSADTCLDSEDWYNGSVSDGQQFVMMCQLSSQDDIMTAYESLHTIQYKYCSIRRVYDQIGMALFDVECEDWENQCNKRPSQVNLTGTARIVGSANYTHELAKVNIIDKHECP</sequence>